<keyword evidence="4" id="KW-1185">Reference proteome</keyword>
<feature type="domain" description="Trypsin-co-occurring" evidence="2">
    <location>
        <begin position="2"/>
        <end position="80"/>
    </location>
</feature>
<dbReference type="Proteomes" id="UP000008043">
    <property type="component" value="Chromosome"/>
</dbReference>
<dbReference type="RefSeq" id="WP_015655042.1">
    <property type="nucleotide sequence ID" value="NC_020504.1"/>
</dbReference>
<dbReference type="EMBL" id="HE971709">
    <property type="protein sequence ID" value="CCK24637.1"/>
    <property type="molecule type" value="Genomic_DNA"/>
</dbReference>
<dbReference type="HOGENOM" id="CLU_2025358_0_0_11"/>
<name>K4QUS0_STRDJ</name>
<evidence type="ECO:0000313" key="4">
    <source>
        <dbReference type="Proteomes" id="UP000008043"/>
    </source>
</evidence>
<dbReference type="Pfam" id="PF19631">
    <property type="entry name" value="Trypco2"/>
    <property type="match status" value="1"/>
</dbReference>
<dbReference type="eggNOG" id="ENOG50339UF">
    <property type="taxonomic scope" value="Bacteria"/>
</dbReference>
<evidence type="ECO:0000313" key="3">
    <source>
        <dbReference type="EMBL" id="CCK24637.1"/>
    </source>
</evidence>
<dbReference type="KEGG" id="sdv:BN159_0258"/>
<reference evidence="3 4" key="1">
    <citation type="journal article" date="2012" name="J. Bacteriol.">
        <title>Genome sequence of the bacterium Streptomyces davawensis JCM 4913 and heterologous production of the unique antibiotic roseoflavin.</title>
        <authorList>
            <person name="Jankowitsch F."/>
            <person name="Schwarz J."/>
            <person name="Ruckert C."/>
            <person name="Gust B."/>
            <person name="Szczepanowski R."/>
            <person name="Blom J."/>
            <person name="Pelzer S."/>
            <person name="Kalinowski J."/>
            <person name="Mack M."/>
        </authorList>
    </citation>
    <scope>NUCLEOTIDE SEQUENCE [LARGE SCALE GENOMIC DNA]</scope>
    <source>
        <strain evidence="4">DSM 101723 / JCM 4913 / KCC S-0913 / 768</strain>
    </source>
</reference>
<evidence type="ECO:0000259" key="2">
    <source>
        <dbReference type="Pfam" id="PF19631"/>
    </source>
</evidence>
<protein>
    <recommendedName>
        <fullName evidence="2">Trypsin-co-occurring domain-containing protein</fullName>
    </recommendedName>
</protein>
<feature type="compositionally biased region" description="Acidic residues" evidence="1">
    <location>
        <begin position="111"/>
        <end position="122"/>
    </location>
</feature>
<dbReference type="AlphaFoldDB" id="K4QUS0"/>
<sequence length="122" mass="13337">MIELSDLIRELRQQLATAAQEQEGQAVQFDLGPVEIEVTVTVTRESSARGGIRLWVVDAEAEDGAQPRSGTQRITLTLQPRAEVSGRPARISAGDIERIPVAGHTSPGPENDPDDDWPQQER</sequence>
<proteinExistence type="predicted"/>
<accession>K4QUS0</accession>
<organism evidence="3 4">
    <name type="scientific">Streptomyces davaonensis (strain DSM 101723 / JCM 4913 / KCC S-0913 / 768)</name>
    <dbReference type="NCBI Taxonomy" id="1214101"/>
    <lineage>
        <taxon>Bacteria</taxon>
        <taxon>Bacillati</taxon>
        <taxon>Actinomycetota</taxon>
        <taxon>Actinomycetes</taxon>
        <taxon>Kitasatosporales</taxon>
        <taxon>Streptomycetaceae</taxon>
        <taxon>Streptomyces</taxon>
    </lineage>
</organism>
<dbReference type="STRING" id="1214101.BN159_0258"/>
<evidence type="ECO:0000256" key="1">
    <source>
        <dbReference type="SAM" id="MobiDB-lite"/>
    </source>
</evidence>
<gene>
    <name evidence="3" type="ORF">BN159_0258</name>
</gene>
<dbReference type="InterPro" id="IPR045608">
    <property type="entry name" value="Trypco2"/>
</dbReference>
<dbReference type="PATRIC" id="fig|1214101.3.peg.257"/>
<feature type="region of interest" description="Disordered" evidence="1">
    <location>
        <begin position="81"/>
        <end position="122"/>
    </location>
</feature>